<evidence type="ECO:0000259" key="8">
    <source>
        <dbReference type="SMART" id="SM00864"/>
    </source>
</evidence>
<dbReference type="InterPro" id="IPR000217">
    <property type="entry name" value="Tubulin"/>
</dbReference>
<dbReference type="PRINTS" id="PR01161">
    <property type="entry name" value="TUBULIN"/>
</dbReference>
<organism evidence="9 10">
    <name type="scientific">Rattus norvegicus</name>
    <name type="common">Rat</name>
    <dbReference type="NCBI Taxonomy" id="10116"/>
    <lineage>
        <taxon>Eukaryota</taxon>
        <taxon>Metazoa</taxon>
        <taxon>Chordata</taxon>
        <taxon>Craniata</taxon>
        <taxon>Vertebrata</taxon>
        <taxon>Euteleostomi</taxon>
        <taxon>Mammalia</taxon>
        <taxon>Eutheria</taxon>
        <taxon>Euarchontoglires</taxon>
        <taxon>Glires</taxon>
        <taxon>Rodentia</taxon>
        <taxon>Myomorpha</taxon>
        <taxon>Muroidea</taxon>
        <taxon>Muridae</taxon>
        <taxon>Murinae</taxon>
        <taxon>Rattus</taxon>
    </lineage>
</organism>
<protein>
    <submittedName>
        <fullName evidence="9">RCG54718</fullName>
    </submittedName>
</protein>
<comment type="subcellular location">
    <subcellularLocation>
        <location evidence="1">Cytoplasm</location>
        <location evidence="1">Cytoskeleton</location>
    </subcellularLocation>
</comment>
<evidence type="ECO:0000256" key="2">
    <source>
        <dbReference type="ARBA" id="ARBA00009636"/>
    </source>
</evidence>
<dbReference type="SUPFAM" id="SSF52490">
    <property type="entry name" value="Tubulin nucleotide-binding domain-like"/>
    <property type="match status" value="1"/>
</dbReference>
<gene>
    <name evidence="9" type="ORF">rCG_54718</name>
</gene>
<name>A6KFM8_RAT</name>
<comment type="similarity">
    <text evidence="2">Belongs to the tubulin family.</text>
</comment>
<keyword evidence="4" id="KW-0493">Microtubule</keyword>
<dbReference type="Pfam" id="PF00091">
    <property type="entry name" value="Tubulin"/>
    <property type="match status" value="1"/>
</dbReference>
<accession>A6KFM8</accession>
<keyword evidence="3" id="KW-0963">Cytoplasm</keyword>
<evidence type="ECO:0000256" key="4">
    <source>
        <dbReference type="ARBA" id="ARBA00022701"/>
    </source>
</evidence>
<evidence type="ECO:0000313" key="9">
    <source>
        <dbReference type="EMBL" id="EDL75970.1"/>
    </source>
</evidence>
<dbReference type="InterPro" id="IPR003008">
    <property type="entry name" value="Tubulin_FtsZ_GTPase"/>
</dbReference>
<keyword evidence="7" id="KW-0206">Cytoskeleton</keyword>
<dbReference type="PANTHER" id="PTHR11588">
    <property type="entry name" value="TUBULIN"/>
    <property type="match status" value="1"/>
</dbReference>
<evidence type="ECO:0000256" key="3">
    <source>
        <dbReference type="ARBA" id="ARBA00022490"/>
    </source>
</evidence>
<dbReference type="Gene3D" id="3.40.50.1440">
    <property type="entry name" value="Tubulin/FtsZ, GTPase domain"/>
    <property type="match status" value="1"/>
</dbReference>
<dbReference type="InterPro" id="IPR036525">
    <property type="entry name" value="Tubulin/FtsZ_GTPase_sf"/>
</dbReference>
<dbReference type="SMART" id="SM00864">
    <property type="entry name" value="Tubulin"/>
    <property type="match status" value="1"/>
</dbReference>
<sequence>MCPREVFVDLEPTVIDGVHTGTYHQPFYPEQFITGKGDAAHGHYTTGKGIIDLVLGRICKVADQCTSLQGFLVFSSFGGGTGSEFASLLMERNPSWSSPFTQVFQISTARLEPYNSILTTHTTLEYSDCMVENEAIYDICHRNLDIERPACAKLNHFISQIVSSITVFQDLMVS</sequence>
<reference evidence="10" key="1">
    <citation type="submission" date="2005-09" db="EMBL/GenBank/DDBJ databases">
        <authorList>
            <person name="Mural R.J."/>
            <person name="Li P.W."/>
            <person name="Adams M.D."/>
            <person name="Amanatides P.G."/>
            <person name="Baden-Tillson H."/>
            <person name="Barnstead M."/>
            <person name="Chin S.H."/>
            <person name="Dew I."/>
            <person name="Evans C.A."/>
            <person name="Ferriera S."/>
            <person name="Flanigan M."/>
            <person name="Fosler C."/>
            <person name="Glodek A."/>
            <person name="Gu Z."/>
            <person name="Holt R.A."/>
            <person name="Jennings D."/>
            <person name="Kraft C.L."/>
            <person name="Lu F."/>
            <person name="Nguyen T."/>
            <person name="Nusskern D.R."/>
            <person name="Pfannkoch C.M."/>
            <person name="Sitter C."/>
            <person name="Sutton G.G."/>
            <person name="Venter J.C."/>
            <person name="Wang Z."/>
            <person name="Woodage T."/>
            <person name="Zheng X.H."/>
            <person name="Zhong F."/>
        </authorList>
    </citation>
    <scope>NUCLEOTIDE SEQUENCE [LARGE SCALE GENOMIC DNA]</scope>
    <source>
        <strain>BN</strain>
        <strain evidence="10">Sprague-Dawley</strain>
    </source>
</reference>
<feature type="domain" description="Tubulin/FtsZ GTPase" evidence="8">
    <location>
        <begin position="1"/>
        <end position="174"/>
    </location>
</feature>
<dbReference type="GO" id="GO:0005874">
    <property type="term" value="C:microtubule"/>
    <property type="evidence" value="ECO:0007669"/>
    <property type="project" value="UniProtKB-KW"/>
</dbReference>
<dbReference type="GO" id="GO:0005525">
    <property type="term" value="F:GTP binding"/>
    <property type="evidence" value="ECO:0007669"/>
    <property type="project" value="UniProtKB-KW"/>
</dbReference>
<keyword evidence="6" id="KW-0342">GTP-binding</keyword>
<dbReference type="AlphaFoldDB" id="A6KFM8"/>
<evidence type="ECO:0000313" key="10">
    <source>
        <dbReference type="Proteomes" id="UP000234681"/>
    </source>
</evidence>
<dbReference type="EMBL" id="CH474045">
    <property type="protein sequence ID" value="EDL75970.1"/>
    <property type="molecule type" value="Genomic_DNA"/>
</dbReference>
<evidence type="ECO:0000256" key="6">
    <source>
        <dbReference type="ARBA" id="ARBA00023134"/>
    </source>
</evidence>
<dbReference type="Proteomes" id="UP000234681">
    <property type="component" value="Chromosome 16"/>
</dbReference>
<proteinExistence type="inferred from homology"/>
<keyword evidence="5" id="KW-0547">Nucleotide-binding</keyword>
<evidence type="ECO:0000256" key="7">
    <source>
        <dbReference type="ARBA" id="ARBA00023212"/>
    </source>
</evidence>
<evidence type="ECO:0000256" key="5">
    <source>
        <dbReference type="ARBA" id="ARBA00022741"/>
    </source>
</evidence>
<dbReference type="GO" id="GO:0007017">
    <property type="term" value="P:microtubule-based process"/>
    <property type="evidence" value="ECO:0007669"/>
    <property type="project" value="InterPro"/>
</dbReference>
<evidence type="ECO:0000256" key="1">
    <source>
        <dbReference type="ARBA" id="ARBA00004245"/>
    </source>
</evidence>